<evidence type="ECO:0000313" key="1">
    <source>
        <dbReference type="EMBL" id="KIL39986.1"/>
    </source>
</evidence>
<dbReference type="Proteomes" id="UP000031967">
    <property type="component" value="Unassembled WGS sequence"/>
</dbReference>
<dbReference type="InterPro" id="IPR049253">
    <property type="entry name" value="DUF6886"/>
</dbReference>
<protein>
    <submittedName>
        <fullName evidence="1">Uncharacterized protein</fullName>
    </submittedName>
</protein>
<evidence type="ECO:0000313" key="2">
    <source>
        <dbReference type="Proteomes" id="UP000031967"/>
    </source>
</evidence>
<accession>A0ABR5AG14</accession>
<dbReference type="Pfam" id="PF21820">
    <property type="entry name" value="DUF6886"/>
    <property type="match status" value="1"/>
</dbReference>
<name>A0ABR5AG14_9BACL</name>
<gene>
    <name evidence="1" type="ORF">SD70_16510</name>
</gene>
<proteinExistence type="predicted"/>
<comment type="caution">
    <text evidence="1">The sequence shown here is derived from an EMBL/GenBank/DDBJ whole genome shotgun (WGS) entry which is preliminary data.</text>
</comment>
<sequence length="170" mass="20245">MLFHFSEEDSIKIFVPKEKQNRPDFPAVVWAIDEENEFTYYFPRNCPRIVCRRDEATADQHLQLFFNNTIADIIVTVESDWYTRISKQTIFRYCFDDECFELFDKTAGYYISRQVVKPKLVDTYGNLLERLIQKGVELRFTTNLYPLREAILASDFKGFGIHRFNNAKRL</sequence>
<reference evidence="1 2" key="1">
    <citation type="submission" date="2014-12" db="EMBL/GenBank/DDBJ databases">
        <title>Draft genome sequence of Paenibacillus kamchatkensis strain B-2647.</title>
        <authorList>
            <person name="Karlyshev A.V."/>
            <person name="Kudryashova E.B."/>
        </authorList>
    </citation>
    <scope>NUCLEOTIDE SEQUENCE [LARGE SCALE GENOMIC DNA]</scope>
    <source>
        <strain evidence="1 2">VKM B-2647</strain>
    </source>
</reference>
<dbReference type="EMBL" id="JXAK01000028">
    <property type="protein sequence ID" value="KIL39986.1"/>
    <property type="molecule type" value="Genomic_DNA"/>
</dbReference>
<dbReference type="RefSeq" id="WP_041048634.1">
    <property type="nucleotide sequence ID" value="NZ_JXAK01000028.1"/>
</dbReference>
<organism evidence="1 2">
    <name type="scientific">Gordoniibacillus kamchatkensis</name>
    <dbReference type="NCBI Taxonomy" id="1590651"/>
    <lineage>
        <taxon>Bacteria</taxon>
        <taxon>Bacillati</taxon>
        <taxon>Bacillota</taxon>
        <taxon>Bacilli</taxon>
        <taxon>Bacillales</taxon>
        <taxon>Paenibacillaceae</taxon>
        <taxon>Gordoniibacillus</taxon>
    </lineage>
</organism>
<keyword evidence="2" id="KW-1185">Reference proteome</keyword>